<organism evidence="12">
    <name type="scientific">Tetraodon nigroviridis</name>
    <name type="common">Spotted green pufferfish</name>
    <name type="synonym">Chelonodon nigroviridis</name>
    <dbReference type="NCBI Taxonomy" id="99883"/>
    <lineage>
        <taxon>Eukaryota</taxon>
        <taxon>Metazoa</taxon>
        <taxon>Chordata</taxon>
        <taxon>Craniata</taxon>
        <taxon>Vertebrata</taxon>
        <taxon>Euteleostomi</taxon>
        <taxon>Actinopterygii</taxon>
        <taxon>Neopterygii</taxon>
        <taxon>Teleostei</taxon>
        <taxon>Neoteleostei</taxon>
        <taxon>Acanthomorphata</taxon>
        <taxon>Eupercaria</taxon>
        <taxon>Tetraodontiformes</taxon>
        <taxon>Tetradontoidea</taxon>
        <taxon>Tetraodontidae</taxon>
        <taxon>Tetraodon</taxon>
    </lineage>
</organism>
<dbReference type="KEGG" id="tng:GSTEN00013295G001"/>
<keyword evidence="6 11" id="KW-1133">Transmembrane helix</keyword>
<sequence length="223" mass="24277">MVVRSLTLEDYAVLVVMLAVSMAIGVYFAWTSRGSAQEFLTGGRKLSIFPVSMSLIASLMSSITVLSNPAEVYCFGAVFACFGVTYITATAIASETFLPVIYRLSITSTYEGGIKAVVWTDVFQSLVQRFISCKTVTQARATVSSSINALAAVTLEDLIKPYFRLSEKHQFWMSKGLSKTRPLSLTADGCNFTSTAGPNWTSTLLPTEPSSTLTPLMLDRNEE</sequence>
<feature type="transmembrane region" description="Helical" evidence="11">
    <location>
        <begin position="72"/>
        <end position="93"/>
    </location>
</feature>
<dbReference type="PROSITE" id="PS50283">
    <property type="entry name" value="NA_SOLUT_SYMP_3"/>
    <property type="match status" value="1"/>
</dbReference>
<keyword evidence="9 11" id="KW-0472">Membrane</keyword>
<evidence type="ECO:0000256" key="1">
    <source>
        <dbReference type="ARBA" id="ARBA00004651"/>
    </source>
</evidence>
<evidence type="ECO:0000256" key="3">
    <source>
        <dbReference type="ARBA" id="ARBA00022448"/>
    </source>
</evidence>
<evidence type="ECO:0000256" key="5">
    <source>
        <dbReference type="ARBA" id="ARBA00022692"/>
    </source>
</evidence>
<evidence type="ECO:0000256" key="4">
    <source>
        <dbReference type="ARBA" id="ARBA00022475"/>
    </source>
</evidence>
<dbReference type="InterPro" id="IPR051163">
    <property type="entry name" value="Sodium:Solute_Symporter_SSF"/>
</dbReference>
<keyword evidence="4" id="KW-1003">Cell membrane</keyword>
<accession>Q4SSR6</accession>
<dbReference type="GO" id="GO:0015730">
    <property type="term" value="P:propanoate transmembrane transport"/>
    <property type="evidence" value="ECO:0007669"/>
    <property type="project" value="TreeGrafter"/>
</dbReference>
<reference evidence="12" key="1">
    <citation type="journal article" date="2004" name="Nature">
        <title>Genome duplication in the teleost fish Tetraodon nigroviridis reveals the early vertebrate proto-karyotype.</title>
        <authorList>
            <person name="Jaillon O."/>
            <person name="Aury J.-M."/>
            <person name="Brunet F."/>
            <person name="Petit J.-L."/>
            <person name="Stange-Thomann N."/>
            <person name="Mauceli E."/>
            <person name="Bouneau L."/>
            <person name="Fischer C."/>
            <person name="Ozouf-Costaz C."/>
            <person name="Bernot A."/>
            <person name="Nicaud S."/>
            <person name="Jaffe D."/>
            <person name="Fisher S."/>
            <person name="Lutfalla G."/>
            <person name="Dossat C."/>
            <person name="Segurens B."/>
            <person name="Dasilva C."/>
            <person name="Salanoubat M."/>
            <person name="Levy M."/>
            <person name="Boudet N."/>
            <person name="Castellano S."/>
            <person name="Anthouard V."/>
            <person name="Jubin C."/>
            <person name="Castelli V."/>
            <person name="Katinka M."/>
            <person name="Vacherie B."/>
            <person name="Biemont C."/>
            <person name="Skalli Z."/>
            <person name="Cattolico L."/>
            <person name="Poulain J."/>
            <person name="De Berardinis V."/>
            <person name="Cruaud C."/>
            <person name="Duprat S."/>
            <person name="Brottier P."/>
            <person name="Coutanceau J.-P."/>
            <person name="Gouzy J."/>
            <person name="Parra G."/>
            <person name="Lardier G."/>
            <person name="Chapple C."/>
            <person name="McKernan K.J."/>
            <person name="McEwan P."/>
            <person name="Bosak S."/>
            <person name="Kellis M."/>
            <person name="Volff J.-N."/>
            <person name="Guigo R."/>
            <person name="Zody M.C."/>
            <person name="Mesirov J."/>
            <person name="Lindblad-Toh K."/>
            <person name="Birren B."/>
            <person name="Nusbaum C."/>
            <person name="Kahn D."/>
            <person name="Robinson-Rechavi M."/>
            <person name="Laudet V."/>
            <person name="Schachter V."/>
            <person name="Quetier F."/>
            <person name="Saurin W."/>
            <person name="Scarpelli C."/>
            <person name="Wincker P."/>
            <person name="Lander E.S."/>
            <person name="Weissenbach J."/>
            <person name="Roest Crollius H."/>
        </authorList>
    </citation>
    <scope>NUCLEOTIDE SEQUENCE [LARGE SCALE GENOMIC DNA]</scope>
</reference>
<dbReference type="GO" id="GO:0005343">
    <property type="term" value="F:organic acid:sodium symporter activity"/>
    <property type="evidence" value="ECO:0007669"/>
    <property type="project" value="TreeGrafter"/>
</dbReference>
<name>Q4SSR6_TETNG</name>
<reference evidence="12" key="2">
    <citation type="submission" date="2004-02" db="EMBL/GenBank/DDBJ databases">
        <authorList>
            <consortium name="Genoscope"/>
            <consortium name="Whitehead Institute Centre for Genome Research"/>
        </authorList>
    </citation>
    <scope>NUCLEOTIDE SEQUENCE</scope>
</reference>
<evidence type="ECO:0000256" key="11">
    <source>
        <dbReference type="SAM" id="Phobius"/>
    </source>
</evidence>
<dbReference type="InterPro" id="IPR001734">
    <property type="entry name" value="Na/solute_symporter"/>
</dbReference>
<dbReference type="PANTHER" id="PTHR42985">
    <property type="entry name" value="SODIUM-COUPLED MONOCARBOXYLATE TRANSPORTER"/>
    <property type="match status" value="1"/>
</dbReference>
<dbReference type="EMBL" id="CAAE01014347">
    <property type="protein sequence ID" value="CAF96316.1"/>
    <property type="molecule type" value="Genomic_DNA"/>
</dbReference>
<dbReference type="AlphaFoldDB" id="Q4SSR6"/>
<evidence type="ECO:0000256" key="10">
    <source>
        <dbReference type="ARBA" id="ARBA00023201"/>
    </source>
</evidence>
<protein>
    <submittedName>
        <fullName evidence="12">Chromosome undetermined SCAF14347, whole genome shotgun sequence</fullName>
    </submittedName>
</protein>
<keyword evidence="5 11" id="KW-0812">Transmembrane</keyword>
<gene>
    <name evidence="12" type="ORF">GSTENG00013295001</name>
</gene>
<feature type="transmembrane region" description="Helical" evidence="11">
    <location>
        <begin position="46"/>
        <end position="66"/>
    </location>
</feature>
<dbReference type="GO" id="GO:0070062">
    <property type="term" value="C:extracellular exosome"/>
    <property type="evidence" value="ECO:0007669"/>
    <property type="project" value="TreeGrafter"/>
</dbReference>
<dbReference type="OrthoDB" id="6132759at2759"/>
<evidence type="ECO:0000256" key="7">
    <source>
        <dbReference type="ARBA" id="ARBA00023053"/>
    </source>
</evidence>
<keyword evidence="3" id="KW-0813">Transport</keyword>
<comment type="subcellular location">
    <subcellularLocation>
        <location evidence="1">Cell membrane</location>
        <topology evidence="1">Multi-pass membrane protein</topology>
    </subcellularLocation>
</comment>
<evidence type="ECO:0000256" key="8">
    <source>
        <dbReference type="ARBA" id="ARBA00023065"/>
    </source>
</evidence>
<dbReference type="InterPro" id="IPR038377">
    <property type="entry name" value="Na/Glc_symporter_sf"/>
</dbReference>
<dbReference type="PANTHER" id="PTHR42985:SF10">
    <property type="entry name" value="SODIUM-COUPLED MONOCARBOXYLATE TRANSPORTER 1"/>
    <property type="match status" value="1"/>
</dbReference>
<dbReference type="GO" id="GO:0005886">
    <property type="term" value="C:plasma membrane"/>
    <property type="evidence" value="ECO:0007669"/>
    <property type="project" value="UniProtKB-SubCell"/>
</dbReference>
<keyword evidence="8" id="KW-0406">Ion transport</keyword>
<evidence type="ECO:0000256" key="9">
    <source>
        <dbReference type="ARBA" id="ARBA00023136"/>
    </source>
</evidence>
<comment type="similarity">
    <text evidence="2">Belongs to the sodium:solute symporter (SSF) (TC 2.A.21) family.</text>
</comment>
<dbReference type="Gene3D" id="1.20.1730.10">
    <property type="entry name" value="Sodium/glucose cotransporter"/>
    <property type="match status" value="1"/>
</dbReference>
<evidence type="ECO:0000256" key="6">
    <source>
        <dbReference type="ARBA" id="ARBA00022989"/>
    </source>
</evidence>
<evidence type="ECO:0000313" key="12">
    <source>
        <dbReference type="EMBL" id="CAF96316.1"/>
    </source>
</evidence>
<proteinExistence type="inferred from homology"/>
<feature type="transmembrane region" description="Helical" evidence="11">
    <location>
        <begin position="12"/>
        <end position="30"/>
    </location>
</feature>
<evidence type="ECO:0000256" key="2">
    <source>
        <dbReference type="ARBA" id="ARBA00006434"/>
    </source>
</evidence>
<keyword evidence="10" id="KW-0739">Sodium transport</keyword>
<keyword evidence="7" id="KW-0915">Sodium</keyword>